<protein>
    <submittedName>
        <fullName evidence="2">Uncharacterized protein</fullName>
    </submittedName>
</protein>
<sequence>MSIQKLESKIQETEQLIELKRSQSEQGNFALSLSIKSLENHLDDLRLQLMREKQLREKEVIELRLIGGEVNNGTVPLEILANLAKTFSGLISSASAKIKLGQDISGVIPFEVTQPLNLRFADIGHGSSRLFVTGDSSPDLFGDSLLESSLHGLFELLNQDLNEGISDQVHYMGLRSTHNLAEFLKVLRKRSIELELSWVAPNAQKHSWYGRWDKIQTLEKLLDGFSATDPTSVTIEGIIELISKSGKVDIRTSNDELIKVTYSKKLYGEVRKLRLGDHVRFDCKEVTVFNASTQESRNKYSLSNVLWEKLS</sequence>
<proteinExistence type="predicted"/>
<reference evidence="2 3" key="1">
    <citation type="submission" date="2023-11" db="EMBL/GenBank/DDBJ databases">
        <title>Plant-associative lifestyle of Vibrio porteresiae and its evolutionary dynamics.</title>
        <authorList>
            <person name="Rameshkumar N."/>
            <person name="Kirti K."/>
        </authorList>
    </citation>
    <scope>NUCLEOTIDE SEQUENCE [LARGE SCALE GENOMIC DNA]</scope>
    <source>
        <strain evidence="2 3">MSSRF60</strain>
    </source>
</reference>
<evidence type="ECO:0000313" key="2">
    <source>
        <dbReference type="EMBL" id="MDW6016790.1"/>
    </source>
</evidence>
<keyword evidence="1" id="KW-0175">Coiled coil</keyword>
<organism evidence="2 3">
    <name type="scientific">Vibrio plantisponsor</name>
    <dbReference type="NCBI Taxonomy" id="664643"/>
    <lineage>
        <taxon>Bacteria</taxon>
        <taxon>Pseudomonadati</taxon>
        <taxon>Pseudomonadota</taxon>
        <taxon>Gammaproteobacteria</taxon>
        <taxon>Vibrionales</taxon>
        <taxon>Vibrionaceae</taxon>
        <taxon>Vibrio</taxon>
    </lineage>
</organism>
<dbReference type="Proteomes" id="UP001272325">
    <property type="component" value="Unassembled WGS sequence"/>
</dbReference>
<gene>
    <name evidence="2" type="ORF">SBW85_03275</name>
</gene>
<evidence type="ECO:0000256" key="1">
    <source>
        <dbReference type="SAM" id="Coils"/>
    </source>
</evidence>
<dbReference type="RefSeq" id="WP_171137427.1">
    <property type="nucleotide sequence ID" value="NZ_AP024893.1"/>
</dbReference>
<evidence type="ECO:0000313" key="3">
    <source>
        <dbReference type="Proteomes" id="UP001272325"/>
    </source>
</evidence>
<keyword evidence="3" id="KW-1185">Reference proteome</keyword>
<name>A0ABU4IE08_9VIBR</name>
<dbReference type="EMBL" id="JAWRCN010000001">
    <property type="protein sequence ID" value="MDW6016790.1"/>
    <property type="molecule type" value="Genomic_DNA"/>
</dbReference>
<comment type="caution">
    <text evidence="2">The sequence shown here is derived from an EMBL/GenBank/DDBJ whole genome shotgun (WGS) entry which is preliminary data.</text>
</comment>
<feature type="coiled-coil region" evidence="1">
    <location>
        <begin position="3"/>
        <end position="55"/>
    </location>
</feature>
<accession>A0ABU4IE08</accession>